<comment type="caution">
    <text evidence="2">The sequence shown here is derived from an EMBL/GenBank/DDBJ whole genome shotgun (WGS) entry which is preliminary data.</text>
</comment>
<keyword evidence="1" id="KW-0472">Membrane</keyword>
<gene>
    <name evidence="2" type="ORF">POCULU_LOCUS6647</name>
</gene>
<evidence type="ECO:0000256" key="1">
    <source>
        <dbReference type="SAM" id="Phobius"/>
    </source>
</evidence>
<dbReference type="Proteomes" id="UP000789572">
    <property type="component" value="Unassembled WGS sequence"/>
</dbReference>
<sequence length="118" mass="13321">MSREPSKLQIMKYGAITGGGPGPRGALYTLRQYMLTSAGSFALFLSIGAVIRSEGRMIDTNANGTNTGAIRNDQREWKRIQIEVKEKPRDQEIKKKRLLDMLTESGRMNFRNNQNKTT</sequence>
<keyword evidence="3" id="KW-1185">Reference proteome</keyword>
<organism evidence="2 3">
    <name type="scientific">Paraglomus occultum</name>
    <dbReference type="NCBI Taxonomy" id="144539"/>
    <lineage>
        <taxon>Eukaryota</taxon>
        <taxon>Fungi</taxon>
        <taxon>Fungi incertae sedis</taxon>
        <taxon>Mucoromycota</taxon>
        <taxon>Glomeromycotina</taxon>
        <taxon>Glomeromycetes</taxon>
        <taxon>Paraglomerales</taxon>
        <taxon>Paraglomeraceae</taxon>
        <taxon>Paraglomus</taxon>
    </lineage>
</organism>
<dbReference type="SMART" id="SM01378">
    <property type="entry name" value="Romo1"/>
    <property type="match status" value="1"/>
</dbReference>
<dbReference type="Pfam" id="PF10247">
    <property type="entry name" value="Romo1"/>
    <property type="match status" value="1"/>
</dbReference>
<evidence type="ECO:0000313" key="3">
    <source>
        <dbReference type="Proteomes" id="UP000789572"/>
    </source>
</evidence>
<name>A0A9N9BXC7_9GLOM</name>
<protein>
    <submittedName>
        <fullName evidence="2">11384_t:CDS:1</fullName>
    </submittedName>
</protein>
<dbReference type="OrthoDB" id="5409308at2759"/>
<keyword evidence="1" id="KW-0812">Transmembrane</keyword>
<dbReference type="AlphaFoldDB" id="A0A9N9BXC7"/>
<proteinExistence type="predicted"/>
<accession>A0A9N9BXC7</accession>
<keyword evidence="1" id="KW-1133">Transmembrane helix</keyword>
<dbReference type="EMBL" id="CAJVPJ010001274">
    <property type="protein sequence ID" value="CAG8584273.1"/>
    <property type="molecule type" value="Genomic_DNA"/>
</dbReference>
<evidence type="ECO:0000313" key="2">
    <source>
        <dbReference type="EMBL" id="CAG8584273.1"/>
    </source>
</evidence>
<feature type="transmembrane region" description="Helical" evidence="1">
    <location>
        <begin position="33"/>
        <end position="51"/>
    </location>
</feature>
<reference evidence="2" key="1">
    <citation type="submission" date="2021-06" db="EMBL/GenBank/DDBJ databases">
        <authorList>
            <person name="Kallberg Y."/>
            <person name="Tangrot J."/>
            <person name="Rosling A."/>
        </authorList>
    </citation>
    <scope>NUCLEOTIDE SEQUENCE</scope>
    <source>
        <strain evidence="2">IA702</strain>
    </source>
</reference>
<dbReference type="InterPro" id="IPR018450">
    <property type="entry name" value="Romo1/Mgr2"/>
</dbReference>